<dbReference type="GO" id="GO:0006654">
    <property type="term" value="P:phosphatidic acid biosynthetic process"/>
    <property type="evidence" value="ECO:0007669"/>
    <property type="project" value="TreeGrafter"/>
</dbReference>
<comment type="similarity">
    <text evidence="2 7">Belongs to the 1-acyl-sn-glycerol-3-phosphate acyltransferase family.</text>
</comment>
<name>A0A117M2H3_9BACT</name>
<keyword evidence="7" id="KW-1208">Phospholipid metabolism</keyword>
<keyword evidence="3 7" id="KW-0444">Lipid biosynthesis</keyword>
<keyword evidence="4 7" id="KW-0808">Transferase</keyword>
<comment type="pathway">
    <text evidence="1">Lipid metabolism.</text>
</comment>
<evidence type="ECO:0000256" key="4">
    <source>
        <dbReference type="ARBA" id="ARBA00022679"/>
    </source>
</evidence>
<dbReference type="GO" id="GO:0016020">
    <property type="term" value="C:membrane"/>
    <property type="evidence" value="ECO:0007669"/>
    <property type="project" value="InterPro"/>
</dbReference>
<dbReference type="InterPro" id="IPR002123">
    <property type="entry name" value="Plipid/glycerol_acylTrfase"/>
</dbReference>
<dbReference type="SMART" id="SM00563">
    <property type="entry name" value="PlsC"/>
    <property type="match status" value="1"/>
</dbReference>
<evidence type="ECO:0000256" key="3">
    <source>
        <dbReference type="ARBA" id="ARBA00022516"/>
    </source>
</evidence>
<reference evidence="10" key="1">
    <citation type="journal article" date="2015" name="MBio">
        <title>Genome-Resolved Metagenomic Analysis Reveals Roles for Candidate Phyla and Other Microbial Community Members in Biogeochemical Transformations in Oil Reservoirs.</title>
        <authorList>
            <person name="Hu P."/>
            <person name="Tom L."/>
            <person name="Singh A."/>
            <person name="Thomas B.C."/>
            <person name="Baker B.J."/>
            <person name="Piceno Y.M."/>
            <person name="Andersen G.L."/>
            <person name="Banfield J.F."/>
        </authorList>
    </citation>
    <scope>NUCLEOTIDE SEQUENCE [LARGE SCALE GENOMIC DNA]</scope>
</reference>
<keyword evidence="7" id="KW-0594">Phospholipid biosynthesis</keyword>
<gene>
    <name evidence="9" type="ORF">XD94_0793</name>
</gene>
<evidence type="ECO:0000259" key="8">
    <source>
        <dbReference type="SMART" id="SM00563"/>
    </source>
</evidence>
<evidence type="ECO:0000256" key="1">
    <source>
        <dbReference type="ARBA" id="ARBA00005189"/>
    </source>
</evidence>
<sequence length="218" mass="23977">LIGNLIGKLKGKKERKTFISREVSRFGRAAFILSGSKVKVVGKENVPQTGSMVIVANHQSAFDIPLIPGYVYAEISFIAKKELSKIPGINWFVSALDGVYIERGNKSQTAGAMRKIFRILKEDGTILLFPEGTRSTGGEIGEFKEGSLSIPFKLGIRVLPVALDGTRNLLKKNSFLITPSRISLSICKPVLPEDFESEEEFSEAVYNIIKGSLESLRN</sequence>
<dbReference type="InterPro" id="IPR004552">
    <property type="entry name" value="AGP_acyltrans"/>
</dbReference>
<dbReference type="PANTHER" id="PTHR10434">
    <property type="entry name" value="1-ACYL-SN-GLYCEROL-3-PHOSPHATE ACYLTRANSFERASE"/>
    <property type="match status" value="1"/>
</dbReference>
<comment type="caution">
    <text evidence="9">The sequence shown here is derived from an EMBL/GenBank/DDBJ whole genome shotgun (WGS) entry which is preliminary data.</text>
</comment>
<keyword evidence="5 7" id="KW-0443">Lipid metabolism</keyword>
<evidence type="ECO:0000256" key="6">
    <source>
        <dbReference type="ARBA" id="ARBA00023315"/>
    </source>
</evidence>
<evidence type="ECO:0000256" key="5">
    <source>
        <dbReference type="ARBA" id="ARBA00023098"/>
    </source>
</evidence>
<dbReference type="EMBL" id="LGGP01000117">
    <property type="protein sequence ID" value="KUK80739.1"/>
    <property type="molecule type" value="Genomic_DNA"/>
</dbReference>
<comment type="domain">
    <text evidence="7">The HXXXXD motif is essential for acyltransferase activity and may constitute the binding site for the phosphate moiety of the glycerol-3-phosphate.</text>
</comment>
<feature type="domain" description="Phospholipid/glycerol acyltransferase" evidence="8">
    <location>
        <begin position="52"/>
        <end position="166"/>
    </location>
</feature>
<dbReference type="AlphaFoldDB" id="A0A117M2H3"/>
<protein>
    <recommendedName>
        <fullName evidence="7">1-acyl-sn-glycerol-3-phosphate acyltransferase</fullName>
        <ecNumber evidence="7">2.3.1.51</ecNumber>
    </recommendedName>
</protein>
<dbReference type="Pfam" id="PF01553">
    <property type="entry name" value="Acyltransferase"/>
    <property type="match status" value="1"/>
</dbReference>
<proteinExistence type="inferred from homology"/>
<dbReference type="SUPFAM" id="SSF69593">
    <property type="entry name" value="Glycerol-3-phosphate (1)-acyltransferase"/>
    <property type="match status" value="1"/>
</dbReference>
<organism evidence="9 10">
    <name type="scientific">Mesotoga prima</name>
    <dbReference type="NCBI Taxonomy" id="1184387"/>
    <lineage>
        <taxon>Bacteria</taxon>
        <taxon>Thermotogati</taxon>
        <taxon>Thermotogota</taxon>
        <taxon>Thermotogae</taxon>
        <taxon>Kosmotogales</taxon>
        <taxon>Kosmotogaceae</taxon>
        <taxon>Mesotoga</taxon>
    </lineage>
</organism>
<comment type="catalytic activity">
    <reaction evidence="7">
        <text>a 1-acyl-sn-glycero-3-phosphate + an acyl-CoA = a 1,2-diacyl-sn-glycero-3-phosphate + CoA</text>
        <dbReference type="Rhea" id="RHEA:19709"/>
        <dbReference type="ChEBI" id="CHEBI:57287"/>
        <dbReference type="ChEBI" id="CHEBI:57970"/>
        <dbReference type="ChEBI" id="CHEBI:58342"/>
        <dbReference type="ChEBI" id="CHEBI:58608"/>
        <dbReference type="EC" id="2.3.1.51"/>
    </reaction>
</comment>
<dbReference type="Proteomes" id="UP000054092">
    <property type="component" value="Unassembled WGS sequence"/>
</dbReference>
<dbReference type="EC" id="2.3.1.51" evidence="7"/>
<keyword evidence="6 7" id="KW-0012">Acyltransferase</keyword>
<evidence type="ECO:0000256" key="2">
    <source>
        <dbReference type="ARBA" id="ARBA00008655"/>
    </source>
</evidence>
<dbReference type="PATRIC" id="fig|1184387.3.peg.1182"/>
<dbReference type="NCBIfam" id="TIGR00530">
    <property type="entry name" value="AGP_acyltrn"/>
    <property type="match status" value="1"/>
</dbReference>
<accession>A0A117M2H3</accession>
<feature type="non-terminal residue" evidence="9">
    <location>
        <position position="1"/>
    </location>
</feature>
<evidence type="ECO:0000313" key="10">
    <source>
        <dbReference type="Proteomes" id="UP000054092"/>
    </source>
</evidence>
<evidence type="ECO:0000313" key="9">
    <source>
        <dbReference type="EMBL" id="KUK80739.1"/>
    </source>
</evidence>
<evidence type="ECO:0000256" key="7">
    <source>
        <dbReference type="RuleBase" id="RU361267"/>
    </source>
</evidence>
<dbReference type="GO" id="GO:0003841">
    <property type="term" value="F:1-acylglycerol-3-phosphate O-acyltransferase activity"/>
    <property type="evidence" value="ECO:0007669"/>
    <property type="project" value="UniProtKB-UniRule"/>
</dbReference>
<dbReference type="PANTHER" id="PTHR10434:SF64">
    <property type="entry name" value="1-ACYL-SN-GLYCEROL-3-PHOSPHATE ACYLTRANSFERASE-RELATED"/>
    <property type="match status" value="1"/>
</dbReference>
<dbReference type="CDD" id="cd07989">
    <property type="entry name" value="LPLAT_AGPAT-like"/>
    <property type="match status" value="1"/>
</dbReference>